<gene>
    <name evidence="3" type="ORF">MNBD_NITROSPIRAE02-824</name>
</gene>
<keyword evidence="1" id="KW-0328">Glycosyltransferase</keyword>
<proteinExistence type="predicted"/>
<dbReference type="PANTHER" id="PTHR30160">
    <property type="entry name" value="TETRAACYLDISACCHARIDE 4'-KINASE-RELATED"/>
    <property type="match status" value="1"/>
</dbReference>
<evidence type="ECO:0000313" key="3">
    <source>
        <dbReference type="EMBL" id="VAX29382.1"/>
    </source>
</evidence>
<name>A0A3B1CM36_9ZZZZ</name>
<reference evidence="3" key="1">
    <citation type="submission" date="2018-06" db="EMBL/GenBank/DDBJ databases">
        <authorList>
            <person name="Zhirakovskaya E."/>
        </authorList>
    </citation>
    <scope>NUCLEOTIDE SEQUENCE</scope>
</reference>
<protein>
    <submittedName>
        <fullName evidence="3">ADP-heptose--lipooligosaccharide heptosyltransferase II</fullName>
    </submittedName>
</protein>
<dbReference type="SUPFAM" id="SSF53756">
    <property type="entry name" value="UDP-Glycosyltransferase/glycogen phosphorylase"/>
    <property type="match status" value="1"/>
</dbReference>
<dbReference type="AlphaFoldDB" id="A0A3B1CM36"/>
<dbReference type="GO" id="GO:0005829">
    <property type="term" value="C:cytosol"/>
    <property type="evidence" value="ECO:0007669"/>
    <property type="project" value="TreeGrafter"/>
</dbReference>
<evidence type="ECO:0000256" key="1">
    <source>
        <dbReference type="ARBA" id="ARBA00022676"/>
    </source>
</evidence>
<organism evidence="3">
    <name type="scientific">hydrothermal vent metagenome</name>
    <dbReference type="NCBI Taxonomy" id="652676"/>
    <lineage>
        <taxon>unclassified sequences</taxon>
        <taxon>metagenomes</taxon>
        <taxon>ecological metagenomes</taxon>
    </lineage>
</organism>
<dbReference type="PANTHER" id="PTHR30160:SF7">
    <property type="entry name" value="ADP-HEPTOSE--LPS HEPTOSYLTRANSFERASE 2"/>
    <property type="match status" value="1"/>
</dbReference>
<sequence length="303" mass="33249">MTDSKRVTKIKLLKAIDKISGKPLVSLLPRIKKPRKGNSAKFKKILIIRPGGIGDAVLLLPAINSLKEELPDSEIDILAEKRNAEIFGFSKEINRIYLYDMGSGLFKCLKNRYDVVIDTEQWHRLSAVAAYLAGAAVRVGFDTNERARLFTHRIPYSHDDYEVYSFLSLIAPLINSSGVTFDMDKPFLNMEGTPSIDPQSPIIAIFPGASVVERRWGGDRFGKVARALRSKGYRVVILGSGADSREAARIKEYAGDCIDLTGKTDLKGVAAILKESKLLLTADSGLMHIAYAVGTATVSLFGS</sequence>
<dbReference type="GO" id="GO:0009244">
    <property type="term" value="P:lipopolysaccharide core region biosynthetic process"/>
    <property type="evidence" value="ECO:0007669"/>
    <property type="project" value="TreeGrafter"/>
</dbReference>
<feature type="non-terminal residue" evidence="3">
    <location>
        <position position="303"/>
    </location>
</feature>
<dbReference type="Gene3D" id="3.40.50.2000">
    <property type="entry name" value="Glycogen Phosphorylase B"/>
    <property type="match status" value="2"/>
</dbReference>
<accession>A0A3B1CM36</accession>
<keyword evidence="2 3" id="KW-0808">Transferase</keyword>
<dbReference type="GO" id="GO:0008713">
    <property type="term" value="F:ADP-heptose-lipopolysaccharide heptosyltransferase activity"/>
    <property type="evidence" value="ECO:0007669"/>
    <property type="project" value="TreeGrafter"/>
</dbReference>
<dbReference type="InterPro" id="IPR051199">
    <property type="entry name" value="LPS_LOS_Heptosyltrfase"/>
</dbReference>
<dbReference type="EMBL" id="UOGH01000114">
    <property type="protein sequence ID" value="VAX29382.1"/>
    <property type="molecule type" value="Genomic_DNA"/>
</dbReference>
<dbReference type="CDD" id="cd03789">
    <property type="entry name" value="GT9_LPS_heptosyltransferase"/>
    <property type="match status" value="1"/>
</dbReference>
<evidence type="ECO:0000256" key="2">
    <source>
        <dbReference type="ARBA" id="ARBA00022679"/>
    </source>
</evidence>
<dbReference type="Pfam" id="PF01075">
    <property type="entry name" value="Glyco_transf_9"/>
    <property type="match status" value="1"/>
</dbReference>
<dbReference type="InterPro" id="IPR002201">
    <property type="entry name" value="Glyco_trans_9"/>
</dbReference>